<dbReference type="Pfam" id="PF08881">
    <property type="entry name" value="CVNH"/>
    <property type="match status" value="1"/>
</dbReference>
<evidence type="ECO:0000256" key="1">
    <source>
        <dbReference type="SAM" id="SignalP"/>
    </source>
</evidence>
<protein>
    <recommendedName>
        <fullName evidence="2">Cyanovirin-N domain-containing protein</fullName>
    </recommendedName>
</protein>
<feature type="chain" id="PRO_5040739987" description="Cyanovirin-N domain-containing protein" evidence="1">
    <location>
        <begin position="19"/>
        <end position="154"/>
    </location>
</feature>
<comment type="caution">
    <text evidence="3">The sequence shown here is derived from an EMBL/GenBank/DDBJ whole genome shotgun (WGS) entry which is preliminary data.</text>
</comment>
<evidence type="ECO:0000313" key="4">
    <source>
        <dbReference type="Proteomes" id="UP001152533"/>
    </source>
</evidence>
<sequence>MLSKHLAVTFCAIVVGQAHNLEKKTGPGAPDSNWKAADFIKTCQSWAFVDNEINAQCNDTTQRPVWSRLQLGHCLVNDGGSLKARNGGNFQGSCSECAIRESTLTCECKPEPNSATSLVGCVAVKTTSNVETVGFTTTQTPNKLDFSAVAQTEV</sequence>
<organism evidence="3 4">
    <name type="scientific">Colletotrichum noveboracense</name>
    <dbReference type="NCBI Taxonomy" id="2664923"/>
    <lineage>
        <taxon>Eukaryota</taxon>
        <taxon>Fungi</taxon>
        <taxon>Dikarya</taxon>
        <taxon>Ascomycota</taxon>
        <taxon>Pezizomycotina</taxon>
        <taxon>Sordariomycetes</taxon>
        <taxon>Hypocreomycetidae</taxon>
        <taxon>Glomerellales</taxon>
        <taxon>Glomerellaceae</taxon>
        <taxon>Colletotrichum</taxon>
        <taxon>Colletotrichum gloeosporioides species complex</taxon>
    </lineage>
</organism>
<name>A0A9W4WE01_9PEZI</name>
<evidence type="ECO:0000259" key="2">
    <source>
        <dbReference type="Pfam" id="PF08881"/>
    </source>
</evidence>
<dbReference type="Gene3D" id="2.30.60.10">
    <property type="entry name" value="Cyanovirin-N"/>
    <property type="match status" value="1"/>
</dbReference>
<dbReference type="InterPro" id="IPR011058">
    <property type="entry name" value="Cyanovirin-N"/>
</dbReference>
<accession>A0A9W4WE01</accession>
<dbReference type="AlphaFoldDB" id="A0A9W4WE01"/>
<reference evidence="3" key="1">
    <citation type="submission" date="2022-08" db="EMBL/GenBank/DDBJ databases">
        <authorList>
            <person name="Giroux E."/>
            <person name="Giroux E."/>
        </authorList>
    </citation>
    <scope>NUCLEOTIDE SEQUENCE</scope>
    <source>
        <strain evidence="3">H1091258</strain>
    </source>
</reference>
<gene>
    <name evidence="3" type="ORF">CGXH109_LOCUS47364</name>
</gene>
<keyword evidence="1" id="KW-0732">Signal</keyword>
<evidence type="ECO:0000313" key="3">
    <source>
        <dbReference type="EMBL" id="CAI0645660.1"/>
    </source>
</evidence>
<dbReference type="InterPro" id="IPR036673">
    <property type="entry name" value="Cyanovirin-N_sf"/>
</dbReference>
<feature type="domain" description="Cyanovirin-N" evidence="2">
    <location>
        <begin position="39"/>
        <end position="109"/>
    </location>
</feature>
<dbReference type="EMBL" id="CAMGZC010000262">
    <property type="protein sequence ID" value="CAI0645660.1"/>
    <property type="molecule type" value="Genomic_DNA"/>
</dbReference>
<keyword evidence="4" id="KW-1185">Reference proteome</keyword>
<dbReference type="SUPFAM" id="SSF51322">
    <property type="entry name" value="Cyanovirin-N"/>
    <property type="match status" value="1"/>
</dbReference>
<feature type="signal peptide" evidence="1">
    <location>
        <begin position="1"/>
        <end position="18"/>
    </location>
</feature>
<dbReference type="Proteomes" id="UP001152533">
    <property type="component" value="Unassembled WGS sequence"/>
</dbReference>
<proteinExistence type="predicted"/>